<comment type="caution">
    <text evidence="2">The sequence shown here is derived from an EMBL/GenBank/DDBJ whole genome shotgun (WGS) entry which is preliminary data.</text>
</comment>
<dbReference type="Proteomes" id="UP001157418">
    <property type="component" value="Unassembled WGS sequence"/>
</dbReference>
<reference evidence="2 3" key="1">
    <citation type="submission" date="2022-01" db="EMBL/GenBank/DDBJ databases">
        <authorList>
            <person name="Xiong W."/>
            <person name="Schranz E."/>
        </authorList>
    </citation>
    <scope>NUCLEOTIDE SEQUENCE [LARGE SCALE GENOMIC DNA]</scope>
</reference>
<protein>
    <submittedName>
        <fullName evidence="2">Uncharacterized protein</fullName>
    </submittedName>
</protein>
<keyword evidence="3" id="KW-1185">Reference proteome</keyword>
<name>A0AAU9M9Z4_9ASTR</name>
<evidence type="ECO:0000313" key="2">
    <source>
        <dbReference type="EMBL" id="CAH1418770.1"/>
    </source>
</evidence>
<organism evidence="2 3">
    <name type="scientific">Lactuca virosa</name>
    <dbReference type="NCBI Taxonomy" id="75947"/>
    <lineage>
        <taxon>Eukaryota</taxon>
        <taxon>Viridiplantae</taxon>
        <taxon>Streptophyta</taxon>
        <taxon>Embryophyta</taxon>
        <taxon>Tracheophyta</taxon>
        <taxon>Spermatophyta</taxon>
        <taxon>Magnoliopsida</taxon>
        <taxon>eudicotyledons</taxon>
        <taxon>Gunneridae</taxon>
        <taxon>Pentapetalae</taxon>
        <taxon>asterids</taxon>
        <taxon>campanulids</taxon>
        <taxon>Asterales</taxon>
        <taxon>Asteraceae</taxon>
        <taxon>Cichorioideae</taxon>
        <taxon>Cichorieae</taxon>
        <taxon>Lactucinae</taxon>
        <taxon>Lactuca</taxon>
    </lineage>
</organism>
<dbReference type="EMBL" id="CAKMRJ010000113">
    <property type="protein sequence ID" value="CAH1418770.1"/>
    <property type="molecule type" value="Genomic_DNA"/>
</dbReference>
<dbReference type="AlphaFoldDB" id="A0AAU9M9Z4"/>
<feature type="region of interest" description="Disordered" evidence="1">
    <location>
        <begin position="102"/>
        <end position="121"/>
    </location>
</feature>
<proteinExistence type="predicted"/>
<sequence>MTTSGDSGGGWLCDSSRRRRVGRPLLLGRLLGAREKVRSVMREVSPGLDEKKKERDGGRAAMRVDGVRRDGRREEAAKSSSSLPAVRCEVWTLQAGGDSVVKVDGKEEKSRLKRNQQQQNV</sequence>
<evidence type="ECO:0000313" key="3">
    <source>
        <dbReference type="Proteomes" id="UP001157418"/>
    </source>
</evidence>
<gene>
    <name evidence="2" type="ORF">LVIROSA_LOCUS6347</name>
</gene>
<evidence type="ECO:0000256" key="1">
    <source>
        <dbReference type="SAM" id="MobiDB-lite"/>
    </source>
</evidence>
<accession>A0AAU9M9Z4</accession>